<dbReference type="InterPro" id="IPR015797">
    <property type="entry name" value="NUDIX_hydrolase-like_dom_sf"/>
</dbReference>
<evidence type="ECO:0000313" key="3">
    <source>
        <dbReference type="EMBL" id="NER17435.1"/>
    </source>
</evidence>
<proteinExistence type="predicted"/>
<dbReference type="InterPro" id="IPR020084">
    <property type="entry name" value="NUDIX_hydrolase_CS"/>
</dbReference>
<name>A0A6M0CHU1_9FLAO</name>
<comment type="caution">
    <text evidence="3">The sequence shown here is derived from an EMBL/GenBank/DDBJ whole genome shotgun (WGS) entry which is preliminary data.</text>
</comment>
<dbReference type="PROSITE" id="PS00893">
    <property type="entry name" value="NUDIX_BOX"/>
    <property type="match status" value="1"/>
</dbReference>
<dbReference type="Proteomes" id="UP000474296">
    <property type="component" value="Unassembled WGS sequence"/>
</dbReference>
<dbReference type="GO" id="GO:0016787">
    <property type="term" value="F:hydrolase activity"/>
    <property type="evidence" value="ECO:0007669"/>
    <property type="project" value="UniProtKB-KW"/>
</dbReference>
<dbReference type="Gene3D" id="3.90.79.10">
    <property type="entry name" value="Nucleoside Triphosphate Pyrophosphohydrolase"/>
    <property type="match status" value="1"/>
</dbReference>
<dbReference type="GO" id="GO:0009240">
    <property type="term" value="P:isopentenyl diphosphate biosynthetic process"/>
    <property type="evidence" value="ECO:0007669"/>
    <property type="project" value="TreeGrafter"/>
</dbReference>
<evidence type="ECO:0000256" key="1">
    <source>
        <dbReference type="ARBA" id="ARBA00022801"/>
    </source>
</evidence>
<dbReference type="GO" id="GO:0005737">
    <property type="term" value="C:cytoplasm"/>
    <property type="evidence" value="ECO:0007669"/>
    <property type="project" value="TreeGrafter"/>
</dbReference>
<dbReference type="PANTHER" id="PTHR10885">
    <property type="entry name" value="ISOPENTENYL-DIPHOSPHATE DELTA-ISOMERASE"/>
    <property type="match status" value="1"/>
</dbReference>
<organism evidence="3 4">
    <name type="scientific">Spongiivirga citrea</name>
    <dbReference type="NCBI Taxonomy" id="1481457"/>
    <lineage>
        <taxon>Bacteria</taxon>
        <taxon>Pseudomonadati</taxon>
        <taxon>Bacteroidota</taxon>
        <taxon>Flavobacteriia</taxon>
        <taxon>Flavobacteriales</taxon>
        <taxon>Flavobacteriaceae</taxon>
        <taxon>Spongiivirga</taxon>
    </lineage>
</organism>
<gene>
    <name evidence="3" type="ORF">GWK10_09445</name>
</gene>
<reference evidence="3 4" key="1">
    <citation type="submission" date="2020-01" db="EMBL/GenBank/DDBJ databases">
        <title>Spongiivirga citrea KCTC 32990T.</title>
        <authorList>
            <person name="Wang G."/>
        </authorList>
    </citation>
    <scope>NUCLEOTIDE SEQUENCE [LARGE SCALE GENOMIC DNA]</scope>
    <source>
        <strain evidence="3 4">KCTC 32990</strain>
    </source>
</reference>
<evidence type="ECO:0000313" key="4">
    <source>
        <dbReference type="Proteomes" id="UP000474296"/>
    </source>
</evidence>
<sequence>MADELIDIVDKNGNPTGVQHMKSYAHKKGLRHASVHIWLINHNNEILFQRRALDKDTFPGLWDVSAAGHIGADENPKIAALREVNEEIGVQLSPKDLISIGKWHERHAHPNNIIDDEIHIIYIVKIAMDLEDVQLQDEEVMAARLMPLETFKSKLISNEIEEFVPHDLDYYHFIIDALTKTF</sequence>
<dbReference type="Pfam" id="PF00293">
    <property type="entry name" value="NUDIX"/>
    <property type="match status" value="1"/>
</dbReference>
<dbReference type="EMBL" id="JAABOQ010000004">
    <property type="protein sequence ID" value="NER17435.1"/>
    <property type="molecule type" value="Genomic_DNA"/>
</dbReference>
<dbReference type="CDD" id="cd04692">
    <property type="entry name" value="NUDIX_Hydrolase"/>
    <property type="match status" value="1"/>
</dbReference>
<feature type="domain" description="Nudix hydrolase" evidence="2">
    <location>
        <begin position="30"/>
        <end position="169"/>
    </location>
</feature>
<dbReference type="PROSITE" id="PS51462">
    <property type="entry name" value="NUDIX"/>
    <property type="match status" value="1"/>
</dbReference>
<accession>A0A6M0CHU1</accession>
<dbReference type="InterPro" id="IPR000086">
    <property type="entry name" value="NUDIX_hydrolase_dom"/>
</dbReference>
<dbReference type="SUPFAM" id="SSF55811">
    <property type="entry name" value="Nudix"/>
    <property type="match status" value="1"/>
</dbReference>
<keyword evidence="1" id="KW-0378">Hydrolase</keyword>
<keyword evidence="4" id="KW-1185">Reference proteome</keyword>
<dbReference type="GO" id="GO:0004452">
    <property type="term" value="F:isopentenyl-diphosphate delta-isomerase activity"/>
    <property type="evidence" value="ECO:0007669"/>
    <property type="project" value="TreeGrafter"/>
</dbReference>
<dbReference type="AlphaFoldDB" id="A0A6M0CHU1"/>
<protein>
    <submittedName>
        <fullName evidence="3">NUDIX domain-containing protein</fullName>
    </submittedName>
</protein>
<dbReference type="RefSeq" id="WP_164031941.1">
    <property type="nucleotide sequence ID" value="NZ_JAABOQ010000004.1"/>
</dbReference>
<evidence type="ECO:0000259" key="2">
    <source>
        <dbReference type="PROSITE" id="PS51462"/>
    </source>
</evidence>
<dbReference type="PANTHER" id="PTHR10885:SF20">
    <property type="entry name" value="NUDIX HYDROLASE DOMAIN-CONTAINING PROTEIN"/>
    <property type="match status" value="1"/>
</dbReference>